<protein>
    <recommendedName>
        <fullName evidence="5">G8 domain-containing protein</fullName>
    </recommendedName>
</protein>
<comment type="subcellular location">
    <subcellularLocation>
        <location evidence="1">Cell membrane</location>
    </subcellularLocation>
</comment>
<proteinExistence type="predicted"/>
<dbReference type="CDD" id="cd00603">
    <property type="entry name" value="IPT_PCSR"/>
    <property type="match status" value="5"/>
</dbReference>
<evidence type="ECO:0000259" key="5">
    <source>
        <dbReference type="PROSITE" id="PS51484"/>
    </source>
</evidence>
<keyword evidence="7" id="KW-1185">Reference proteome</keyword>
<dbReference type="CDD" id="cd00102">
    <property type="entry name" value="IPT"/>
    <property type="match status" value="1"/>
</dbReference>
<dbReference type="InterPro" id="IPR013783">
    <property type="entry name" value="Ig-like_fold"/>
</dbReference>
<dbReference type="GO" id="GO:0005886">
    <property type="term" value="C:plasma membrane"/>
    <property type="evidence" value="ECO:0007669"/>
    <property type="project" value="UniProtKB-SubCell"/>
</dbReference>
<dbReference type="STRING" id="46835.A0A504Z4R8"/>
<evidence type="ECO:0000313" key="6">
    <source>
        <dbReference type="EMBL" id="TPP64918.1"/>
    </source>
</evidence>
<dbReference type="SUPFAM" id="SSF49503">
    <property type="entry name" value="Cupredoxins"/>
    <property type="match status" value="1"/>
</dbReference>
<dbReference type="InterPro" id="IPR008972">
    <property type="entry name" value="Cupredoxin"/>
</dbReference>
<feature type="domain" description="G8" evidence="5">
    <location>
        <begin position="1581"/>
        <end position="1702"/>
    </location>
</feature>
<evidence type="ECO:0000256" key="4">
    <source>
        <dbReference type="ARBA" id="ARBA00023180"/>
    </source>
</evidence>
<dbReference type="SMART" id="SM01225">
    <property type="entry name" value="G8"/>
    <property type="match status" value="2"/>
</dbReference>
<dbReference type="OrthoDB" id="120976at2759"/>
<dbReference type="PROSITE" id="PS51484">
    <property type="entry name" value="G8"/>
    <property type="match status" value="2"/>
</dbReference>
<dbReference type="Pfam" id="PF10162">
    <property type="entry name" value="G8"/>
    <property type="match status" value="2"/>
</dbReference>
<gene>
    <name evidence="6" type="ORF">FGIG_04510</name>
</gene>
<name>A0A504Z4R8_FASGI</name>
<comment type="caution">
    <text evidence="6">The sequence shown here is derived from an EMBL/GenBank/DDBJ whole genome shotgun (WGS) entry which is preliminary data.</text>
</comment>
<dbReference type="SUPFAM" id="SSF81296">
    <property type="entry name" value="E set domains"/>
    <property type="match status" value="5"/>
</dbReference>
<evidence type="ECO:0000256" key="2">
    <source>
        <dbReference type="ARBA" id="ARBA00022475"/>
    </source>
</evidence>
<dbReference type="Gene3D" id="2.60.40.10">
    <property type="entry name" value="Immunoglobulins"/>
    <property type="match status" value="6"/>
</dbReference>
<keyword evidence="4" id="KW-0325">Glycoprotein</keyword>
<evidence type="ECO:0000313" key="7">
    <source>
        <dbReference type="Proteomes" id="UP000316759"/>
    </source>
</evidence>
<dbReference type="SMART" id="SM00429">
    <property type="entry name" value="IPT"/>
    <property type="match status" value="6"/>
</dbReference>
<dbReference type="PANTHER" id="PTHR46769">
    <property type="entry name" value="POLYCYSTIC KIDNEY AND HEPATIC DISEASE 1 (AUTOSOMAL RECESSIVE)-LIKE 1"/>
    <property type="match status" value="1"/>
</dbReference>
<evidence type="ECO:0000256" key="1">
    <source>
        <dbReference type="ARBA" id="ARBA00004236"/>
    </source>
</evidence>
<dbReference type="Gene3D" id="2.60.40.420">
    <property type="entry name" value="Cupredoxins - blue copper proteins"/>
    <property type="match status" value="1"/>
</dbReference>
<dbReference type="Proteomes" id="UP000316759">
    <property type="component" value="Unassembled WGS sequence"/>
</dbReference>
<dbReference type="InterPro" id="IPR019316">
    <property type="entry name" value="G8_domain"/>
</dbReference>
<dbReference type="PANTHER" id="PTHR46769:SF2">
    <property type="entry name" value="FIBROCYSTIN-L ISOFORM 2 PRECURSOR-RELATED"/>
    <property type="match status" value="1"/>
</dbReference>
<sequence length="2987" mass="322550">MNMTLAIILFRGRAEVIQKLLLSYAYIVFRYELDFRLSVGLQTSNVQICVRIFNTSISNGQMTASSPELQSLSFTVPYAEEKQQIDHSALIGKSNDGIAETQQIRISTSVAQFKLCIFRSCTPKMTVTTVTATQLQTYLGEQMQMNGFVVTISEQSADALVAKITFPVGFGDVPLLEVITTPSDPLSVQVSEVQQGLAPINGIIRPTYMGYPSMLTYPVDGTIDEVRSSYMSLRQTICPQRLTNVDRKKYVFVEDFEAPGTGWRTADVPAFCGSYSLFSPYWFNLPAIVDLARYPYLCFAVLGKVTQNVMFKYNAIGVKSRQDNYVYTHTTNMSYSPDKTCVHVAPHATETVLKYNSNQTFLTWTVPALTRCSQDSVNTLSSNVTIIRDARWPDGVQSTITRLQRAMNPPNGTISLSFMGIPLPPFPFNFVSSGIIKRALETHPLLTNVKVNTYGACWDWKVNVEFTSRGGDQPLLEISDRSDVTGDNVTVKIQEINKGYLKLCPIPGDMLAKVEKEPQVRVYLNNVPTTCASSCAHVLSEAMKPTISNVSLTGTSEYVLRITGTGFNASRPDANELHWLGSDNQTVEIIQAKIATETQLEFYSLPQAQIKAGSQKARLRVDKFGFTDAIDVDLGSDEATITSITPSTSTLGGNIAVDIVGARFDPHTLRVRLGAIECPVKTANATAITCLVPEKDSNGDVAVTVEQLGIVISGSATFNYDATITPVLSSAYPSTSIPLAGGLEVTVNGSNFVEGCTVSIGEVTVNNFTAKSETQLIFHAPRQARTGGYPILVWRPAGGRSISNVNLTYVLNVVNVSERWGSWMGGKILNVDGNGFSPFTKVFLRATDDQVYTCVGPREAACETIHWSSTQIQCRLQPTKRVHKITNSDTNPNYGANYKWNPSTLVIIQGDTVHWEWTSPLTTKPISVYQVKSVLEPVAIPDGFSGQISSQGRYSKEFLVPGTYIYASGADYVMIGAIRVLPFGDCLTEVVVRDGETEAEHIQVKPPPLDAPSLTCPGPAPCTALANSSLMSSRYTFVLRGCLTPTVDSFVPYNGAADTTITINAPAMANCPDMVEVRMGGAMCNLLTEAGVTNSTYLSCKIGDDNAASASLLAGAPLQLEVLHREMGYPIVVGTSDPLSRIFFFLPQISASNVVQNGSILGGALGDGQGITCTLNGSLPYGENSIALINRIRGAALISNTLKLTSGIKVDSVTPSMGSFAGGTLVCLTGNGLDAPNIEVRFGDNICTVSANINKTSNQLCCLTPQSSLPLDGGSTTVVTVSGQIVGSSTPSQLANAYTYSTDYTPQITGALVEVINKSDDSKISQVTISGTLLTAHTNESVDVTLGDALRCQVTEQTDSQVLCTTNNLQAGTYLVNLVNPGSGRASSTIQVTVALNLTSVTPNSGSLLGDQTVTLVGTGFAGNLTNITICGKPCGLVHGNSVDLQCRTARSATSADALCDVVASIPGSSGAAQTVTLSNAFSYLGSWTPTVISVQPLTGGTGGGTMVTIQGNSLSAPNGTQVQIGESECIIQSASATTIVCQTGPHLPAGKVTVNVIVGDKGRAAGNFVYYYVDRWSSPYTWNNSPPPIEDDFVVIGEAQQVMLDQDTPVLTMVLISGGTLFFDPSKDVELKAKYIVVINNGKFQIGTEAEPHPSQATVTLFGHVREKELPLFGAKVLALRNGTFDLHGMPRVVTWTRLAQTADVGSQTLVLTNPVDWQPGEKIVITSTGGRNSHGENEEHEIQSVSADNRTLTLVGTIAYRKLSLTINYTGGVSGFFSAEVGLLTRNVVIRGDSNSTVPSSVPQCPADFSTGQFATQTCYQGNPTDQMGVDQFGGHLHIGGPIVNSNAVGARISYVEFTYMGQAFRLGRYPIHFHLNGRMNGTYVKGCSIHTAFNRAINVHNTHQVLIENNVVHDVMGGALFLEDGLEQENVIQYNLFVHVKKTSSLLTDDVVPAAYWITHPYNIVRHNVAAGGTNFGFWYRMLENPSGPSTTTTVCPRIARMGVFENNTVHSQGWFALWIHEIYYPTTDGVCGSVKWDKAVFRKLFAWNNNKGPECVNCGNVQFEDMLLVNNVEAGIEGKLLKNSNVYNQSIGPVYRNVYVVGHEESINSDGQKCNSRAVIPPWSPGLRVEDMTMRNFNGPNCTAIYGTVITCQCILLCGGYEYRMKNITWENTDNRAEFRWASDFVLRDEDSSLVAGISGLDPMNGALIMPYAPHLPTEKCGPTAQGAGDLGTAYGQGAVRGVRCQPEVTAIRYSVDVLLPTQAVGSDMLVTILGGGTQTVPFKKDGLTEKKGWMTTLVNNYTFEVGWRSQPSFTNLSYVAHVENFRDYDYVIVRHVGFDRKPDRVRILLGGAETVASTVPLDSVLNDSGAHYYNETGKYLEYLLKCPPHPALFVSTQLKFTAYACFYPNCTSPEVVRSSGSLTRPADAVFWSNASTWTGSLGTVPTNGSSLIIPSSTWLVLDTSIAIRLVTIVIEGSLEIISGTVDQQKVYDMSFNQMLLKGGRLLAGITPEAPLTNANLTLTLLGSINDSDAFSDMSGPTIGPKSIANYGQMLMHADRKIPTWTRLARTAEAGSNQLVLETPVNNWKAGERIAVATTSKDYLQCEIRTIHSISDDNLTITLIDQLQYTHLAYNEVYGKYEFKTGAEVAILSSNIVIRGDETSDASKFGGRILVSGTLIGADFILGQLKLSGIALSGSGHRLIHNAIIRTGWSGETATGEALSSPDIVFQAGVDIFNAPDTVLQDVAVAGAERIGLMTKGFSCSNNVDQYWQRVVVHSCMVGILITDVSSNCTTIANVKVYSATEFSVYFHVTSSIIGTNMQLVDNRGGIYTYVGTPNGRSGEMHGKTVQLQNSLLVGHSGLQLCTDAPRPEVIKMSPGLKGIYSPTGGPLGVVSSQFLSAMPNIVTMGLVDWTSDFSLGGGSFIRTLDEEESGEKQETQKLQNMFKRNTVEAELLSITEVPRAKAEVRKVERHTLQNNYAK</sequence>
<keyword evidence="2" id="KW-1003">Cell membrane</keyword>
<keyword evidence="3" id="KW-0732">Signal</keyword>
<feature type="domain" description="G8" evidence="5">
    <location>
        <begin position="2440"/>
        <end position="2574"/>
    </location>
</feature>
<organism evidence="6 7">
    <name type="scientific">Fasciola gigantica</name>
    <name type="common">Giant liver fluke</name>
    <dbReference type="NCBI Taxonomy" id="46835"/>
    <lineage>
        <taxon>Eukaryota</taxon>
        <taxon>Metazoa</taxon>
        <taxon>Spiralia</taxon>
        <taxon>Lophotrochozoa</taxon>
        <taxon>Platyhelminthes</taxon>
        <taxon>Trematoda</taxon>
        <taxon>Digenea</taxon>
        <taxon>Plagiorchiida</taxon>
        <taxon>Echinostomata</taxon>
        <taxon>Echinostomatoidea</taxon>
        <taxon>Fasciolidae</taxon>
        <taxon>Fasciola</taxon>
    </lineage>
</organism>
<dbReference type="Pfam" id="PF24606">
    <property type="entry name" value="CEMIP_beta-hel"/>
    <property type="match status" value="1"/>
</dbReference>
<keyword evidence="2" id="KW-0472">Membrane</keyword>
<dbReference type="InterPro" id="IPR011050">
    <property type="entry name" value="Pectin_lyase_fold/virulence"/>
</dbReference>
<accession>A0A504Z4R8</accession>
<dbReference type="InterPro" id="IPR052387">
    <property type="entry name" value="Fibrocystin"/>
</dbReference>
<reference evidence="6 7" key="1">
    <citation type="submission" date="2019-04" db="EMBL/GenBank/DDBJ databases">
        <title>Annotation for the trematode Fasciola gigantica.</title>
        <authorList>
            <person name="Choi Y.-J."/>
        </authorList>
    </citation>
    <scope>NUCLEOTIDE SEQUENCE [LARGE SCALE GENOMIC DNA]</scope>
    <source>
        <strain evidence="6">Uganda_cow_1</strain>
    </source>
</reference>
<dbReference type="InterPro" id="IPR014756">
    <property type="entry name" value="Ig_E-set"/>
</dbReference>
<evidence type="ECO:0000256" key="3">
    <source>
        <dbReference type="ARBA" id="ARBA00022729"/>
    </source>
</evidence>
<dbReference type="InterPro" id="IPR002909">
    <property type="entry name" value="IPT_dom"/>
</dbReference>
<dbReference type="EMBL" id="SUNJ01003884">
    <property type="protein sequence ID" value="TPP64918.1"/>
    <property type="molecule type" value="Genomic_DNA"/>
</dbReference>
<dbReference type="SUPFAM" id="SSF51126">
    <property type="entry name" value="Pectin lyase-like"/>
    <property type="match status" value="2"/>
</dbReference>
<dbReference type="InterPro" id="IPR055401">
    <property type="entry name" value="CEMIP_beta-hel_dom"/>
</dbReference>
<dbReference type="Pfam" id="PF01833">
    <property type="entry name" value="TIG"/>
    <property type="match status" value="5"/>
</dbReference>